<dbReference type="InterPro" id="IPR016197">
    <property type="entry name" value="Chromo-like_dom_sf"/>
</dbReference>
<keyword evidence="4 7" id="KW-0863">Zinc-finger</keyword>
<dbReference type="InterPro" id="IPR004092">
    <property type="entry name" value="Mbt"/>
</dbReference>
<gene>
    <name evidence="10" type="primary">PHF20</name>
    <name evidence="10" type="ORF">BLAG_LOCUS9589</name>
</gene>
<evidence type="ECO:0000256" key="1">
    <source>
        <dbReference type="ARBA" id="ARBA00004123"/>
    </source>
</evidence>
<dbReference type="Gene3D" id="2.30.30.140">
    <property type="match status" value="2"/>
</dbReference>
<feature type="compositionally biased region" description="Polar residues" evidence="8">
    <location>
        <begin position="20"/>
        <end position="53"/>
    </location>
</feature>
<evidence type="ECO:0000256" key="5">
    <source>
        <dbReference type="ARBA" id="ARBA00022833"/>
    </source>
</evidence>
<dbReference type="PROSITE" id="PS01359">
    <property type="entry name" value="ZF_PHD_1"/>
    <property type="match status" value="1"/>
</dbReference>
<dbReference type="Pfam" id="PF02820">
    <property type="entry name" value="MBT"/>
    <property type="match status" value="1"/>
</dbReference>
<sequence length="1511" mass="167226">MAANDEREVFDHMPAHHQSENTGQNIHKSFDQSGPTDESQYHSVDQSGASFQKGSDLHVKTLPVNRHLKPIDEVSADDEEVSLAMSLSDQSKPGSQPMRDRRTPKARNVSGSSQHDASGNRSDSGSGSGARHKRWMRPGIALKVGAKMEAMDYLKKWYPAKIEEVDYEEREILVHFEGWNHRYDEWLPFDSDRIRPTDRLTTRKEGPIKIPAQYKVGDEVLARWTDCKYYPAKILEVRVDASYRVHFYDGIDKTVKGINVRPIPDDMKGQDFAALAQSQNSGPGTGKGRPSSKDRSRSSSSGSRPSSRERPRSREQRHRQSDESSDDSGPTTKKRRASASPKGSFQEKRARLDKLAGKLSALSKARGHTSRADEHIATTRTSMMGTSTIKTKTATGKPTKKPQTTNNSSTESETETGLHGQSVISSLLAAPSPFRTESMSLPATMNPETMTTSILQTSPQMFNPQLPFTMPHPMMPLSSQGPLPLHQTPPATPPIFGQPPFLGPSGQPPFSSAASFGMGQLPPVSVPMGMGLPPGPHSLLPPHTSGMLPHSGLSPPDTPEGHQSALMRMLKASQAQAQGYMPVTTAMGHPYYPLSMPGFMPNPHEGLMSMAPTSQSLHLRSAHGARPRPATRRARQTRNKNRLSSSKTKTSPSVNPMSGQDALAGLLQGPHMSAAGGVAMSTVAMSTGQLQIPHRKRGFGMSQRDRSKKHSREPLVGNAPKDMDVDFDHNKYKCPIAGCGKAFRKEMGLLCHKKHYHEKNKHDKDDLSAGLSGGEGPETQPEKREKVLKRKKERNASGAEGRIKHPSGSRTRTSSDGRPRNPSESRSRHPSESRSRHPSESRSRHPSESRSRHPSENRPRNPSENRPRNPNETRGRPPGSKNRETAARLPRTKRASAPPKLQTSVEGQAAEGEERNEAVEDVPMEMVPDMEEVEEPEEVAMETSEEAEPEVPPAEEQEEETGGKETLNQDEVVHCLCNYPEEDGFMIQCEVCMCWQHGMCVGLTEETVPKKYVCFACLNPQAGQRLSARYLHDQDWFKQGMMARFSFAKPPKDDTSRYVAATHTLMGDMYSVKTALHSLQRKIQIAKTSDHPELILWSRRWEKEMEDEEEDEEEGPQEEEQPHTPQDTSMDTEDGHSETVPQEETNEAKSKESSEADKSVIVNGDANESEANTSVEQIPIDTKTTNNSDNSPKSNDTEKRDQPTFHEKEDETKLEKEKEKSDSPRNEQNSSTTPSVPTFTETKSISTTGKEAQGKIQPSVSQNSSSAEVEQRNSPAEAQKLKTFPSSEQAKPQLMVVSSNEKKSQEKEKSPVKEDSPSKSSLSDSWGDHSYSRPCTPVERSTVAESRLEDLGVETQTQEDGRLLMAGALAQTADRVESLPTDGPDYTTGVPLEHGLWRQPEPTTVEPSTSQSNEVTEGVAMTTSVLTNQDQVAPFSCEVNLLDHICEMQDDVEKRLEMMEQHIITLETACEAPATTREGQDPLHDRSKVKGEIRRLLSDLNKVQLLVGITQ</sequence>
<evidence type="ECO:0000256" key="4">
    <source>
        <dbReference type="ARBA" id="ARBA00022771"/>
    </source>
</evidence>
<dbReference type="SUPFAM" id="SSF63748">
    <property type="entry name" value="Tudor/PWWP/MBT"/>
    <property type="match status" value="1"/>
</dbReference>
<feature type="region of interest" description="Disordered" evidence="8">
    <location>
        <begin position="1"/>
        <end position="60"/>
    </location>
</feature>
<dbReference type="OrthoDB" id="161570at2759"/>
<feature type="compositionally biased region" description="Polar residues" evidence="8">
    <location>
        <begin position="85"/>
        <end position="94"/>
    </location>
</feature>
<organism evidence="10 11">
    <name type="scientific">Branchiostoma lanceolatum</name>
    <name type="common">Common lancelet</name>
    <name type="synonym">Amphioxus lanceolatum</name>
    <dbReference type="NCBI Taxonomy" id="7740"/>
    <lineage>
        <taxon>Eukaryota</taxon>
        <taxon>Metazoa</taxon>
        <taxon>Chordata</taxon>
        <taxon>Cephalochordata</taxon>
        <taxon>Leptocardii</taxon>
        <taxon>Amphioxiformes</taxon>
        <taxon>Branchiostomatidae</taxon>
        <taxon>Branchiostoma</taxon>
    </lineage>
</organism>
<feature type="compositionally biased region" description="Basic and acidic residues" evidence="8">
    <location>
        <begin position="813"/>
        <end position="886"/>
    </location>
</feature>
<feature type="region of interest" description="Disordered" evidence="8">
    <location>
        <begin position="935"/>
        <end position="966"/>
    </location>
</feature>
<evidence type="ECO:0000256" key="2">
    <source>
        <dbReference type="ARBA" id="ARBA00022723"/>
    </source>
</evidence>
<feature type="region of interest" description="Disordered" evidence="8">
    <location>
        <begin position="615"/>
        <end position="659"/>
    </location>
</feature>
<evidence type="ECO:0000256" key="3">
    <source>
        <dbReference type="ARBA" id="ARBA00022737"/>
    </source>
</evidence>
<dbReference type="InterPro" id="IPR001965">
    <property type="entry name" value="Znf_PHD"/>
</dbReference>
<proteinExistence type="predicted"/>
<feature type="compositionally biased region" description="Basic and acidic residues" evidence="8">
    <location>
        <begin position="1"/>
        <end position="19"/>
    </location>
</feature>
<evidence type="ECO:0000259" key="9">
    <source>
        <dbReference type="PROSITE" id="PS50157"/>
    </source>
</evidence>
<feature type="compositionally biased region" description="Basic residues" evidence="8">
    <location>
        <begin position="620"/>
        <end position="641"/>
    </location>
</feature>
<dbReference type="PANTHER" id="PTHR15856:SF51">
    <property type="entry name" value="MBD-R2"/>
    <property type="match status" value="1"/>
</dbReference>
<evidence type="ECO:0000256" key="8">
    <source>
        <dbReference type="SAM" id="MobiDB-lite"/>
    </source>
</evidence>
<protein>
    <submittedName>
        <fullName evidence="10">PHF20 protein</fullName>
    </submittedName>
</protein>
<comment type="subcellular location">
    <subcellularLocation>
        <location evidence="1">Nucleus</location>
    </subcellularLocation>
</comment>
<dbReference type="SMART" id="SM00333">
    <property type="entry name" value="TUDOR"/>
    <property type="match status" value="2"/>
</dbReference>
<dbReference type="EMBL" id="OV696701">
    <property type="protein sequence ID" value="CAH1248170.1"/>
    <property type="molecule type" value="Genomic_DNA"/>
</dbReference>
<feature type="region of interest" description="Disordered" evidence="8">
    <location>
        <begin position="758"/>
        <end position="922"/>
    </location>
</feature>
<feature type="region of interest" description="Disordered" evidence="8">
    <location>
        <begin position="694"/>
        <end position="722"/>
    </location>
</feature>
<keyword evidence="2" id="KW-0479">Metal-binding</keyword>
<dbReference type="GO" id="GO:0044545">
    <property type="term" value="C:NSL complex"/>
    <property type="evidence" value="ECO:0007669"/>
    <property type="project" value="TreeGrafter"/>
</dbReference>
<feature type="compositionally biased region" description="Acidic residues" evidence="8">
    <location>
        <begin position="935"/>
        <end position="960"/>
    </location>
</feature>
<dbReference type="InterPro" id="IPR013083">
    <property type="entry name" value="Znf_RING/FYVE/PHD"/>
</dbReference>
<dbReference type="Pfam" id="PF20826">
    <property type="entry name" value="PHD_5"/>
    <property type="match status" value="1"/>
</dbReference>
<evidence type="ECO:0000256" key="7">
    <source>
        <dbReference type="PROSITE-ProRule" id="PRU00042"/>
    </source>
</evidence>
<feature type="compositionally biased region" description="Polar residues" evidence="8">
    <location>
        <begin position="642"/>
        <end position="658"/>
    </location>
</feature>
<evidence type="ECO:0000256" key="6">
    <source>
        <dbReference type="ARBA" id="ARBA00023242"/>
    </source>
</evidence>
<dbReference type="Gene3D" id="3.30.40.10">
    <property type="entry name" value="Zinc/RING finger domain, C3HC4 (zinc finger)"/>
    <property type="match status" value="1"/>
</dbReference>
<keyword evidence="6" id="KW-0539">Nucleus</keyword>
<dbReference type="PROSITE" id="PS00028">
    <property type="entry name" value="ZINC_FINGER_C2H2_1"/>
    <property type="match status" value="1"/>
</dbReference>
<feature type="compositionally biased region" description="Acidic residues" evidence="8">
    <location>
        <begin position="1104"/>
        <end position="1119"/>
    </location>
</feature>
<feature type="compositionally biased region" description="Basic and acidic residues" evidence="8">
    <location>
        <begin position="306"/>
        <end position="322"/>
    </location>
</feature>
<dbReference type="SMART" id="SM00249">
    <property type="entry name" value="PHD"/>
    <property type="match status" value="1"/>
</dbReference>
<feature type="compositionally biased region" description="Basic and acidic residues" evidence="8">
    <location>
        <begin position="1195"/>
        <end position="1225"/>
    </location>
</feature>
<evidence type="ECO:0000313" key="11">
    <source>
        <dbReference type="Proteomes" id="UP000838412"/>
    </source>
</evidence>
<feature type="compositionally biased region" description="Polar residues" evidence="8">
    <location>
        <begin position="1226"/>
        <end position="1276"/>
    </location>
</feature>
<feature type="region of interest" description="Disordered" evidence="8">
    <location>
        <begin position="1103"/>
        <end position="1359"/>
    </location>
</feature>
<feature type="region of interest" description="Disordered" evidence="8">
    <location>
        <begin position="79"/>
        <end position="134"/>
    </location>
</feature>
<dbReference type="GO" id="GO:0005634">
    <property type="term" value="C:nucleus"/>
    <property type="evidence" value="ECO:0007669"/>
    <property type="project" value="UniProtKB-SubCell"/>
</dbReference>
<dbReference type="PANTHER" id="PTHR15856">
    <property type="entry name" value="PHD FINGER PROTEIN 20-RELATED"/>
    <property type="match status" value="1"/>
</dbReference>
<feature type="compositionally biased region" description="Basic and acidic residues" evidence="8">
    <location>
        <begin position="1146"/>
        <end position="1158"/>
    </location>
</feature>
<dbReference type="InterPro" id="IPR041297">
    <property type="entry name" value="Crb2_Tudor"/>
</dbReference>
<dbReference type="CDD" id="cd20104">
    <property type="entry name" value="MBT_PHF20L1-like"/>
    <property type="match status" value="1"/>
</dbReference>
<dbReference type="CDD" id="cd20386">
    <property type="entry name" value="Tudor_PHF20-like"/>
    <property type="match status" value="1"/>
</dbReference>
<dbReference type="SUPFAM" id="SSF57903">
    <property type="entry name" value="FYVE/PHD zinc finger"/>
    <property type="match status" value="1"/>
</dbReference>
<feature type="compositionally biased region" description="Basic and acidic residues" evidence="8">
    <location>
        <begin position="1300"/>
        <end position="1317"/>
    </location>
</feature>
<dbReference type="SUPFAM" id="SSF54160">
    <property type="entry name" value="Chromo domain-like"/>
    <property type="match status" value="1"/>
</dbReference>
<dbReference type="PROSITE" id="PS50157">
    <property type="entry name" value="ZINC_FINGER_C2H2_2"/>
    <property type="match status" value="1"/>
</dbReference>
<evidence type="ECO:0000313" key="10">
    <source>
        <dbReference type="EMBL" id="CAH1248170.1"/>
    </source>
</evidence>
<keyword evidence="3" id="KW-0677">Repeat</keyword>
<name>A0A8K0EH19_BRALA</name>
<reference evidence="10" key="1">
    <citation type="submission" date="2022-01" db="EMBL/GenBank/DDBJ databases">
        <authorList>
            <person name="Braso-Vives M."/>
        </authorList>
    </citation>
    <scope>NUCLEOTIDE SEQUENCE</scope>
</reference>
<dbReference type="Proteomes" id="UP000838412">
    <property type="component" value="Chromosome 16"/>
</dbReference>
<dbReference type="InterPro" id="IPR002999">
    <property type="entry name" value="Tudor"/>
</dbReference>
<dbReference type="GO" id="GO:0008270">
    <property type="term" value="F:zinc ion binding"/>
    <property type="evidence" value="ECO:0007669"/>
    <property type="project" value="UniProtKB-KW"/>
</dbReference>
<dbReference type="GO" id="GO:0006357">
    <property type="term" value="P:regulation of transcription by RNA polymerase II"/>
    <property type="evidence" value="ECO:0007669"/>
    <property type="project" value="TreeGrafter"/>
</dbReference>
<keyword evidence="5" id="KW-0862">Zinc</keyword>
<feature type="compositionally biased region" description="Low complexity" evidence="8">
    <location>
        <begin position="388"/>
        <end position="411"/>
    </location>
</feature>
<feature type="region of interest" description="Disordered" evidence="8">
    <location>
        <begin position="384"/>
        <end position="420"/>
    </location>
</feature>
<dbReference type="InterPro" id="IPR019786">
    <property type="entry name" value="Zinc_finger_PHD-type_CS"/>
</dbReference>
<feature type="domain" description="C2H2-type" evidence="9">
    <location>
        <begin position="732"/>
        <end position="762"/>
    </location>
</feature>
<dbReference type="InterPro" id="IPR043449">
    <property type="entry name" value="PHF20-like"/>
</dbReference>
<feature type="compositionally biased region" description="Polar residues" evidence="8">
    <location>
        <begin position="1169"/>
        <end position="1194"/>
    </location>
</feature>
<feature type="region of interest" description="Disordered" evidence="8">
    <location>
        <begin position="276"/>
        <end position="350"/>
    </location>
</feature>
<feature type="compositionally biased region" description="Low complexity" evidence="8">
    <location>
        <begin position="116"/>
        <end position="125"/>
    </location>
</feature>
<accession>A0A8K0EH19</accession>
<dbReference type="Pfam" id="PF18115">
    <property type="entry name" value="Tudor_3"/>
    <property type="match status" value="1"/>
</dbReference>
<dbReference type="InterPro" id="IPR013087">
    <property type="entry name" value="Znf_C2H2_type"/>
</dbReference>
<keyword evidence="11" id="KW-1185">Reference proteome</keyword>
<dbReference type="InterPro" id="IPR011011">
    <property type="entry name" value="Znf_FYVE_PHD"/>
</dbReference>